<evidence type="ECO:0000313" key="3">
    <source>
        <dbReference type="Proteomes" id="UP001499930"/>
    </source>
</evidence>
<dbReference type="InterPro" id="IPR044876">
    <property type="entry name" value="HRDC_dom_sf"/>
</dbReference>
<dbReference type="InterPro" id="IPR012337">
    <property type="entry name" value="RNaseH-like_sf"/>
</dbReference>
<sequence>MTDETTVVPLLEPREGIPPVIEDQAALARVVRAFAEGTGPVAVDAERASGYRYSGRAYLVQLRRAGAGSALIDPIHCPDLSELDAALAGAEVVLHAASQDLPCLAEVGFHPRELFDTELAGRLLGYERVGLGLMVENVLGLRLEKGHSAADWSTRPLPEDWLRYAALDVEVLIELRDVLHAELESTGKLAWAREEFAAVLAHRTPAPRSDPWRRTSGIHKVRSLRGLAVVRELWTLRDRLARESDVAPGRVLPDSAIVTAALELPRTTKALTDIPPFTGRSARRHLRDWLAAIGTARSLPDAELPQPSVQGDGPPPANRWMDRDPVAARRLAAARTVVAALADEHHMPAENLIQPDAVRRLTWEPPEVVDDETVAARLRELGAREWQIALTAHPIAKALLRLEIKGQA</sequence>
<dbReference type="Gene3D" id="3.30.420.10">
    <property type="entry name" value="Ribonuclease H-like superfamily/Ribonuclease H"/>
    <property type="match status" value="1"/>
</dbReference>
<evidence type="ECO:0000313" key="2">
    <source>
        <dbReference type="EMBL" id="GAA3025116.1"/>
    </source>
</evidence>
<dbReference type="InterPro" id="IPR002562">
    <property type="entry name" value="3'-5'_exonuclease_dom"/>
</dbReference>
<dbReference type="PANTHER" id="PTHR47649:SF1">
    <property type="entry name" value="RIBONUCLEASE D"/>
    <property type="match status" value="1"/>
</dbReference>
<dbReference type="SUPFAM" id="SSF47819">
    <property type="entry name" value="HRDC-like"/>
    <property type="match status" value="1"/>
</dbReference>
<dbReference type="Pfam" id="PF01612">
    <property type="entry name" value="DNA_pol_A_exo1"/>
    <property type="match status" value="1"/>
</dbReference>
<name>A0ABP6KVQ0_9ACTN</name>
<organism evidence="2 3">
    <name type="scientific">Streptosporangium longisporum</name>
    <dbReference type="NCBI Taxonomy" id="46187"/>
    <lineage>
        <taxon>Bacteria</taxon>
        <taxon>Bacillati</taxon>
        <taxon>Actinomycetota</taxon>
        <taxon>Actinomycetes</taxon>
        <taxon>Streptosporangiales</taxon>
        <taxon>Streptosporangiaceae</taxon>
        <taxon>Streptosporangium</taxon>
    </lineage>
</organism>
<dbReference type="InterPro" id="IPR041605">
    <property type="entry name" value="Exo_C"/>
</dbReference>
<evidence type="ECO:0000259" key="1">
    <source>
        <dbReference type="PROSITE" id="PS50967"/>
    </source>
</evidence>
<dbReference type="CDD" id="cd06142">
    <property type="entry name" value="RNaseD_exo"/>
    <property type="match status" value="1"/>
</dbReference>
<dbReference type="Proteomes" id="UP001499930">
    <property type="component" value="Unassembled WGS sequence"/>
</dbReference>
<dbReference type="Pfam" id="PF00570">
    <property type="entry name" value="HRDC"/>
    <property type="match status" value="1"/>
</dbReference>
<dbReference type="InterPro" id="IPR051086">
    <property type="entry name" value="RNase_D-like"/>
</dbReference>
<dbReference type="InterPro" id="IPR002121">
    <property type="entry name" value="HRDC_dom"/>
</dbReference>
<proteinExistence type="predicted"/>
<gene>
    <name evidence="2" type="ORF">GCM10017559_58400</name>
</gene>
<dbReference type="PANTHER" id="PTHR47649">
    <property type="entry name" value="RIBONUCLEASE D"/>
    <property type="match status" value="1"/>
</dbReference>
<feature type="domain" description="HRDC" evidence="1">
    <location>
        <begin position="223"/>
        <end position="303"/>
    </location>
</feature>
<dbReference type="Gene3D" id="1.10.150.80">
    <property type="entry name" value="HRDC domain"/>
    <property type="match status" value="2"/>
</dbReference>
<dbReference type="PROSITE" id="PS50967">
    <property type="entry name" value="HRDC"/>
    <property type="match status" value="1"/>
</dbReference>
<dbReference type="SUPFAM" id="SSF53098">
    <property type="entry name" value="Ribonuclease H-like"/>
    <property type="match status" value="1"/>
</dbReference>
<dbReference type="EMBL" id="BAAAWD010000015">
    <property type="protein sequence ID" value="GAA3025116.1"/>
    <property type="molecule type" value="Genomic_DNA"/>
</dbReference>
<comment type="caution">
    <text evidence="2">The sequence shown here is derived from an EMBL/GenBank/DDBJ whole genome shotgun (WGS) entry which is preliminary data.</text>
</comment>
<dbReference type="InterPro" id="IPR010997">
    <property type="entry name" value="HRDC-like_sf"/>
</dbReference>
<accession>A0ABP6KVQ0</accession>
<dbReference type="Pfam" id="PF18305">
    <property type="entry name" value="DNA_pol_A_exoN"/>
    <property type="match status" value="1"/>
</dbReference>
<dbReference type="SMART" id="SM00341">
    <property type="entry name" value="HRDC"/>
    <property type="match status" value="1"/>
</dbReference>
<protein>
    <submittedName>
        <fullName evidence="2">Ribonuclease D</fullName>
    </submittedName>
</protein>
<dbReference type="RefSeq" id="WP_344900983.1">
    <property type="nucleotide sequence ID" value="NZ_BAAAWD010000015.1"/>
</dbReference>
<keyword evidence="3" id="KW-1185">Reference proteome</keyword>
<dbReference type="InterPro" id="IPR036397">
    <property type="entry name" value="RNaseH_sf"/>
</dbReference>
<dbReference type="SMART" id="SM00474">
    <property type="entry name" value="35EXOc"/>
    <property type="match status" value="1"/>
</dbReference>
<reference evidence="3" key="1">
    <citation type="journal article" date="2019" name="Int. J. Syst. Evol. Microbiol.">
        <title>The Global Catalogue of Microorganisms (GCM) 10K type strain sequencing project: providing services to taxonomists for standard genome sequencing and annotation.</title>
        <authorList>
            <consortium name="The Broad Institute Genomics Platform"/>
            <consortium name="The Broad Institute Genome Sequencing Center for Infectious Disease"/>
            <person name="Wu L."/>
            <person name="Ma J."/>
        </authorList>
    </citation>
    <scope>NUCLEOTIDE SEQUENCE [LARGE SCALE GENOMIC DNA]</scope>
    <source>
        <strain evidence="3">JCM 3106</strain>
    </source>
</reference>